<evidence type="ECO:0000313" key="6">
    <source>
        <dbReference type="Proteomes" id="UP000195981"/>
    </source>
</evidence>
<dbReference type="InterPro" id="IPR050922">
    <property type="entry name" value="LytR/CpsA/Psr_CW_biosynth"/>
</dbReference>
<feature type="compositionally biased region" description="Low complexity" evidence="2">
    <location>
        <begin position="43"/>
        <end position="66"/>
    </location>
</feature>
<feature type="domain" description="Cell envelope-related transcriptional attenuator" evidence="4">
    <location>
        <begin position="367"/>
        <end position="548"/>
    </location>
</feature>
<dbReference type="NCBIfam" id="TIGR00350">
    <property type="entry name" value="lytR_cpsA_psr"/>
    <property type="match status" value="1"/>
</dbReference>
<dbReference type="RefSeq" id="WP_200810136.1">
    <property type="nucleotide sequence ID" value="NZ_FWFG01000011.1"/>
</dbReference>
<evidence type="ECO:0000259" key="4">
    <source>
        <dbReference type="Pfam" id="PF03816"/>
    </source>
</evidence>
<keyword evidence="3" id="KW-1133">Transmembrane helix</keyword>
<gene>
    <name evidence="5" type="ORF">FM110_00930</name>
</gene>
<protein>
    <submittedName>
        <fullName evidence="5">Cell envelope-related transcriptional attenuator</fullName>
    </submittedName>
</protein>
<accession>A0A1X6WT00</accession>
<dbReference type="EMBL" id="FWFG01000011">
    <property type="protein sequence ID" value="SLM88042.1"/>
    <property type="molecule type" value="Genomic_DNA"/>
</dbReference>
<dbReference type="Pfam" id="PF03816">
    <property type="entry name" value="LytR_cpsA_psr"/>
    <property type="match status" value="1"/>
</dbReference>
<dbReference type="PANTHER" id="PTHR33392:SF6">
    <property type="entry name" value="POLYISOPRENYL-TEICHOIC ACID--PEPTIDOGLYCAN TEICHOIC ACID TRANSFERASE TAGU"/>
    <property type="match status" value="1"/>
</dbReference>
<reference evidence="5 6" key="1">
    <citation type="submission" date="2017-02" db="EMBL/GenBank/DDBJ databases">
        <authorList>
            <person name="Peterson S.W."/>
        </authorList>
    </citation>
    <scope>NUCLEOTIDE SEQUENCE [LARGE SCALE GENOMIC DNA]</scope>
    <source>
        <strain evidence="5 6">CIP104813</strain>
    </source>
</reference>
<feature type="region of interest" description="Disordered" evidence="2">
    <location>
        <begin position="1"/>
        <end position="190"/>
    </location>
</feature>
<evidence type="ECO:0000256" key="3">
    <source>
        <dbReference type="SAM" id="Phobius"/>
    </source>
</evidence>
<dbReference type="PANTHER" id="PTHR33392">
    <property type="entry name" value="POLYISOPRENYL-TEICHOIC ACID--PEPTIDOGLYCAN TEICHOIC ACID TRANSFERASE TAGU"/>
    <property type="match status" value="1"/>
</dbReference>
<keyword evidence="6" id="KW-1185">Reference proteome</keyword>
<sequence length="717" mass="75015">MTEHSWARRRPRAPRGRHTARPGARPSRPSDAAGGREARARAFGDISPAPSPAPAAEEPALSAEQPTPADPAPEQEAWTPATAGPDDSPEPATEALAPVDAGPAAREEDAAPADRSEAPSAPAPRRADDADGAAPAADASATAAARRPRAADQNRSVSSRHRGAPKKSTGAAAAARARGRRRAESTAPGSLGRAAGWTVLTALVPGTGLLTTRMRAAGIVILSTLVLGTLGVVAWFLLGDPVPTLLGLASSRAVVIGVLAAAIVVGLIWCAQILLANLAHNTKERLQGARRAVSTLLAVLLVGTVAAPFALGANGLYSAQGLLGNTDVFGGTDNGKIAAGKDPWANTERLNILMLGQDAGADRSGTRPDTIMVASIDTKTGRTALFSLPRNLQYVRFPEGTPEAQAFPEGFDAFGENENLLNAVWAWAEQNKELFPGDPNPGLTATRHAVEQTLGLSIDYYAMVDLKGFEDLVNAIGGVDINVERKIPIGGGTNQSTGGKYPITGYIEPGEQHLDGYHALWYARSREGSDDFNRMCRQQRMIRIVSEEADPVTLALAFPQLVTATEKNIETDVPSARLDAFVTLAQRVQKAGFTSYPITHEVDAPGADTWGRGGHPDWDYLHQWVQASIHDSMTSVQAESVKGTEPSPAPSTIAPTESAAPAEESASAEPTEEGSGDASAQPSDEATDSSEAPAATTTEPTIDEDPLKSCLPADEKS</sequence>
<feature type="compositionally biased region" description="Low complexity" evidence="2">
    <location>
        <begin position="644"/>
        <end position="669"/>
    </location>
</feature>
<feature type="compositionally biased region" description="Low complexity" evidence="2">
    <location>
        <begin position="689"/>
        <end position="700"/>
    </location>
</feature>
<organism evidence="5 6">
    <name type="scientific">Brachybacterium nesterenkovii</name>
    <dbReference type="NCBI Taxonomy" id="47847"/>
    <lineage>
        <taxon>Bacteria</taxon>
        <taxon>Bacillati</taxon>
        <taxon>Actinomycetota</taxon>
        <taxon>Actinomycetes</taxon>
        <taxon>Micrococcales</taxon>
        <taxon>Dermabacteraceae</taxon>
        <taxon>Brachybacterium</taxon>
    </lineage>
</organism>
<feature type="compositionally biased region" description="Basic and acidic residues" evidence="2">
    <location>
        <begin position="105"/>
        <end position="117"/>
    </location>
</feature>
<feature type="region of interest" description="Disordered" evidence="2">
    <location>
        <begin position="635"/>
        <end position="717"/>
    </location>
</feature>
<dbReference type="Gene3D" id="3.40.630.190">
    <property type="entry name" value="LCP protein"/>
    <property type="match status" value="1"/>
</dbReference>
<feature type="transmembrane region" description="Helical" evidence="3">
    <location>
        <begin position="253"/>
        <end position="275"/>
    </location>
</feature>
<comment type="similarity">
    <text evidence="1">Belongs to the LytR/CpsA/Psr (LCP) family.</text>
</comment>
<feature type="compositionally biased region" description="Basic residues" evidence="2">
    <location>
        <begin position="7"/>
        <end position="20"/>
    </location>
</feature>
<feature type="transmembrane region" description="Helical" evidence="3">
    <location>
        <begin position="216"/>
        <end position="238"/>
    </location>
</feature>
<evidence type="ECO:0000256" key="1">
    <source>
        <dbReference type="ARBA" id="ARBA00006068"/>
    </source>
</evidence>
<dbReference type="InterPro" id="IPR004474">
    <property type="entry name" value="LytR_CpsA_psr"/>
</dbReference>
<feature type="transmembrane region" description="Helical" evidence="3">
    <location>
        <begin position="296"/>
        <end position="317"/>
    </location>
</feature>
<keyword evidence="3" id="KW-0472">Membrane</keyword>
<keyword evidence="3" id="KW-0812">Transmembrane</keyword>
<dbReference type="AlphaFoldDB" id="A0A1X6WT00"/>
<evidence type="ECO:0000313" key="5">
    <source>
        <dbReference type="EMBL" id="SLM88042.1"/>
    </source>
</evidence>
<proteinExistence type="inferred from homology"/>
<dbReference type="Proteomes" id="UP000195981">
    <property type="component" value="Unassembled WGS sequence"/>
</dbReference>
<evidence type="ECO:0000256" key="2">
    <source>
        <dbReference type="SAM" id="MobiDB-lite"/>
    </source>
</evidence>
<feature type="compositionally biased region" description="Low complexity" evidence="2">
    <location>
        <begin position="132"/>
        <end position="145"/>
    </location>
</feature>
<name>A0A1X6WT00_9MICO</name>